<comment type="caution">
    <text evidence="1">The sequence shown here is derived from an EMBL/GenBank/DDBJ whole genome shotgun (WGS) entry which is preliminary data.</text>
</comment>
<reference evidence="2" key="1">
    <citation type="journal article" date="2019" name="Int. J. Syst. Evol. Microbiol.">
        <title>The Global Catalogue of Microorganisms (GCM) 10K type strain sequencing project: providing services to taxonomists for standard genome sequencing and annotation.</title>
        <authorList>
            <consortium name="The Broad Institute Genomics Platform"/>
            <consortium name="The Broad Institute Genome Sequencing Center for Infectious Disease"/>
            <person name="Wu L."/>
            <person name="Ma J."/>
        </authorList>
    </citation>
    <scope>NUCLEOTIDE SEQUENCE [LARGE SCALE GENOMIC DNA]</scope>
    <source>
        <strain evidence="2">CGMCC 4.7641</strain>
    </source>
</reference>
<name>A0ABW5HMZ7_9PSEU</name>
<sequence>MSAILSGFAVSPRPKWTASDCLEVLAGHGALPSDCVAACAVGSLARGWANDRSDYDFNVVAQRQPRAAGSRTIRVPLRTSTVPTRVLEVRGRRWELKYWTDAQVDEMLAKVAWERFGSGRPAADVLAVDEELFLERLLTCVPLTGADWAARRTAQLGASAFRAFVTTRSLTAADNCAEDALGQLAANDHLSAALSAHKAWGHTVDALLESCGNFGSRIPKWRARRFQETAPRELSFDEYWAIETMRGYDPAEPRPWIDEVVAKCRTLALEIEVR</sequence>
<dbReference type="Proteomes" id="UP001597483">
    <property type="component" value="Unassembled WGS sequence"/>
</dbReference>
<gene>
    <name evidence="1" type="ORF">ACFSVL_43550</name>
</gene>
<dbReference type="EMBL" id="JBHUKS010000037">
    <property type="protein sequence ID" value="MFD2474346.1"/>
    <property type="molecule type" value="Genomic_DNA"/>
</dbReference>
<evidence type="ECO:0000313" key="2">
    <source>
        <dbReference type="Proteomes" id="UP001597483"/>
    </source>
</evidence>
<dbReference type="RefSeq" id="WP_378313552.1">
    <property type="nucleotide sequence ID" value="NZ_JBHUKS010000037.1"/>
</dbReference>
<evidence type="ECO:0008006" key="3">
    <source>
        <dbReference type="Google" id="ProtNLM"/>
    </source>
</evidence>
<evidence type="ECO:0000313" key="1">
    <source>
        <dbReference type="EMBL" id="MFD2474346.1"/>
    </source>
</evidence>
<protein>
    <recommendedName>
        <fullName evidence="3">Nucleotidyltransferase domain-containing protein</fullName>
    </recommendedName>
</protein>
<keyword evidence="2" id="KW-1185">Reference proteome</keyword>
<proteinExistence type="predicted"/>
<accession>A0ABW5HMZ7</accession>
<organism evidence="1 2">
    <name type="scientific">Amycolatopsis silviterrae</name>
    <dbReference type="NCBI Taxonomy" id="1656914"/>
    <lineage>
        <taxon>Bacteria</taxon>
        <taxon>Bacillati</taxon>
        <taxon>Actinomycetota</taxon>
        <taxon>Actinomycetes</taxon>
        <taxon>Pseudonocardiales</taxon>
        <taxon>Pseudonocardiaceae</taxon>
        <taxon>Amycolatopsis</taxon>
    </lineage>
</organism>